<evidence type="ECO:0008006" key="4">
    <source>
        <dbReference type="Google" id="ProtNLM"/>
    </source>
</evidence>
<dbReference type="PROSITE" id="PS50005">
    <property type="entry name" value="TPR"/>
    <property type="match status" value="1"/>
</dbReference>
<evidence type="ECO:0000256" key="1">
    <source>
        <dbReference type="PROSITE-ProRule" id="PRU00339"/>
    </source>
</evidence>
<dbReference type="Proteomes" id="UP001500353">
    <property type="component" value="Unassembled WGS sequence"/>
</dbReference>
<feature type="repeat" description="TPR" evidence="1">
    <location>
        <begin position="25"/>
        <end position="58"/>
    </location>
</feature>
<organism evidence="2 3">
    <name type="scientific">Chryseobacterium ginsengisoli</name>
    <dbReference type="NCBI Taxonomy" id="363853"/>
    <lineage>
        <taxon>Bacteria</taxon>
        <taxon>Pseudomonadati</taxon>
        <taxon>Bacteroidota</taxon>
        <taxon>Flavobacteriia</taxon>
        <taxon>Flavobacteriales</taxon>
        <taxon>Weeksellaceae</taxon>
        <taxon>Chryseobacterium group</taxon>
        <taxon>Chryseobacterium</taxon>
    </lineage>
</organism>
<accession>A0ABP9MIB7</accession>
<evidence type="ECO:0000313" key="3">
    <source>
        <dbReference type="Proteomes" id="UP001500353"/>
    </source>
</evidence>
<dbReference type="InterPro" id="IPR011990">
    <property type="entry name" value="TPR-like_helical_dom_sf"/>
</dbReference>
<protein>
    <recommendedName>
        <fullName evidence="4">Tetratricopeptide repeat protein</fullName>
    </recommendedName>
</protein>
<gene>
    <name evidence="2" type="ORF">GCM10023210_28880</name>
</gene>
<dbReference type="RefSeq" id="WP_345205407.1">
    <property type="nucleotide sequence ID" value="NZ_BAABHX010000004.1"/>
</dbReference>
<dbReference type="Gene3D" id="1.25.40.10">
    <property type="entry name" value="Tetratricopeptide repeat domain"/>
    <property type="match status" value="1"/>
</dbReference>
<comment type="caution">
    <text evidence="2">The sequence shown here is derived from an EMBL/GenBank/DDBJ whole genome shotgun (WGS) entry which is preliminary data.</text>
</comment>
<name>A0ABP9MIB7_9FLAO</name>
<keyword evidence="3" id="KW-1185">Reference proteome</keyword>
<dbReference type="EMBL" id="BAABHX010000004">
    <property type="protein sequence ID" value="GAA5095747.1"/>
    <property type="molecule type" value="Genomic_DNA"/>
</dbReference>
<proteinExistence type="predicted"/>
<dbReference type="InterPro" id="IPR019734">
    <property type="entry name" value="TPR_rpt"/>
</dbReference>
<evidence type="ECO:0000313" key="2">
    <source>
        <dbReference type="EMBL" id="GAA5095747.1"/>
    </source>
</evidence>
<sequence>MKFNLIPIFLCLFLVLSGQTKITKAYNYIYAGEVMLKEKKYNEALNYFEKSFKLAYTDNPNYLLDAAHSAFKLNQDKLAGSFLEKSILEYKVPLIFLKTYDKLKEFKNNETFQKVINNYNSIYGKFYSNKKNLDAFLEVEELKHYDQYVREIDAYYSGYNSDDFNQLDENHQPKEISNKDYINFRDKLMDKTDSLNALRLIEITKKYGYQKNSWLLIWHHRTTYNKDDYFWSYFKPFIQKQIEIGNIEKSFLAQFEDTIDSLYNGKQKYGTTWDYSVPIEDIKNVDKLREEINLPPLYYNYYVYGSPLPEDYKLDYKDFIKIIINNIKE</sequence>
<reference evidence="3" key="1">
    <citation type="journal article" date="2019" name="Int. J. Syst. Evol. Microbiol.">
        <title>The Global Catalogue of Microorganisms (GCM) 10K type strain sequencing project: providing services to taxonomists for standard genome sequencing and annotation.</title>
        <authorList>
            <consortium name="The Broad Institute Genomics Platform"/>
            <consortium name="The Broad Institute Genome Sequencing Center for Infectious Disease"/>
            <person name="Wu L."/>
            <person name="Ma J."/>
        </authorList>
    </citation>
    <scope>NUCLEOTIDE SEQUENCE [LARGE SCALE GENOMIC DNA]</scope>
    <source>
        <strain evidence="3">JCM 18019</strain>
    </source>
</reference>
<dbReference type="SUPFAM" id="SSF48452">
    <property type="entry name" value="TPR-like"/>
    <property type="match status" value="1"/>
</dbReference>
<keyword evidence="1" id="KW-0802">TPR repeat</keyword>